<reference evidence="1" key="1">
    <citation type="submission" date="2014-09" db="EMBL/GenBank/DDBJ databases">
        <authorList>
            <person name="Magalhaes I.L.F."/>
            <person name="Oliveira U."/>
            <person name="Santos F.R."/>
            <person name="Vidigal T.H.D.A."/>
            <person name="Brescovit A.D."/>
            <person name="Santos A.J."/>
        </authorList>
    </citation>
    <scope>NUCLEOTIDE SEQUENCE</scope>
    <source>
        <tissue evidence="1">Shoot tissue taken approximately 20 cm above the soil surface</tissue>
    </source>
</reference>
<name>A0A0A9BN18_ARUDO</name>
<organism evidence="1">
    <name type="scientific">Arundo donax</name>
    <name type="common">Giant reed</name>
    <name type="synonym">Donax arundinaceus</name>
    <dbReference type="NCBI Taxonomy" id="35708"/>
    <lineage>
        <taxon>Eukaryota</taxon>
        <taxon>Viridiplantae</taxon>
        <taxon>Streptophyta</taxon>
        <taxon>Embryophyta</taxon>
        <taxon>Tracheophyta</taxon>
        <taxon>Spermatophyta</taxon>
        <taxon>Magnoliopsida</taxon>
        <taxon>Liliopsida</taxon>
        <taxon>Poales</taxon>
        <taxon>Poaceae</taxon>
        <taxon>PACMAD clade</taxon>
        <taxon>Arundinoideae</taxon>
        <taxon>Arundineae</taxon>
        <taxon>Arundo</taxon>
    </lineage>
</organism>
<sequence length="31" mass="3701">MLFLAEALDSNVLNSCNIYNIYLFIYFPFDH</sequence>
<proteinExistence type="predicted"/>
<evidence type="ECO:0000313" key="1">
    <source>
        <dbReference type="EMBL" id="JAD60642.1"/>
    </source>
</evidence>
<reference evidence="1" key="2">
    <citation type="journal article" date="2015" name="Data Brief">
        <title>Shoot transcriptome of the giant reed, Arundo donax.</title>
        <authorList>
            <person name="Barrero R.A."/>
            <person name="Guerrero F.D."/>
            <person name="Moolhuijzen P."/>
            <person name="Goolsby J.A."/>
            <person name="Tidwell J."/>
            <person name="Bellgard S.E."/>
            <person name="Bellgard M.I."/>
        </authorList>
    </citation>
    <scope>NUCLEOTIDE SEQUENCE</scope>
    <source>
        <tissue evidence="1">Shoot tissue taken approximately 20 cm above the soil surface</tissue>
    </source>
</reference>
<protein>
    <submittedName>
        <fullName evidence="1">Uncharacterized protein</fullName>
    </submittedName>
</protein>
<dbReference type="AlphaFoldDB" id="A0A0A9BN18"/>
<accession>A0A0A9BN18</accession>
<dbReference type="EMBL" id="GBRH01237253">
    <property type="protein sequence ID" value="JAD60642.1"/>
    <property type="molecule type" value="Transcribed_RNA"/>
</dbReference>